<organism evidence="3 4">
    <name type="scientific">Microlunatus capsulatus</name>
    <dbReference type="NCBI Taxonomy" id="99117"/>
    <lineage>
        <taxon>Bacteria</taxon>
        <taxon>Bacillati</taxon>
        <taxon>Actinomycetota</taxon>
        <taxon>Actinomycetes</taxon>
        <taxon>Propionibacteriales</taxon>
        <taxon>Propionibacteriaceae</taxon>
        <taxon>Microlunatus</taxon>
    </lineage>
</organism>
<sequence>MSGSGGPGGEPVVLVLVGLGPRGAGLLERVVSNAAVESRRPVEVHLVDPFPPGGGRVWRDAQSELLRLNTTAEDLTAFVDASVTMEGPVTPGPSLADWCRTAGAGLADPALVSEAAALGPLDFPTRRLASAYLAAALERTLARLPPSVTVVTHARRAVDLLTTGTGERDLVVLDDGTRLAADAVVLLTSHVDVRPAPPFAALAAFADAHGLTYVPPGYGGDLDLELLRPGQDVLARGFGLGFVDLMVLLTEGRGGKFVEDPDDDAPGRLRYEPSGAEPRLLVGSRRGVPYHAKPMYRLRAAKPERTTFCTPEAVAALLERGQPITFLRDLWPLVALEVTWAYHVELAQGHPERVAVPWPEFAATFARLAPDATALHGWLTAVVPDARDRLDLAALDRPLDGLRVVDREELRRVVRRHVRDDLDRRQDVRFSADLGAFHGLLAVLPVIGPALGSPLMDPRSLVEEFTGWFMGFFSSYASGPPPDRLEQFLALEEAGVVQLVGPGLEVAADPARRVFVGRSSAVPGEVTARALLEATLPAFDLARADDPLLAALAARGEVASQVLTGPDGVRLDTGQLAVDAGHRLRRADGTTSPRRFALGMHTTVKSAAFARPGSNGPVHRHNDQVARALLALEPLTAATSGTPVHRPPDTDQPPRPGGQ</sequence>
<feature type="compositionally biased region" description="Pro residues" evidence="1">
    <location>
        <begin position="650"/>
        <end position="659"/>
    </location>
</feature>
<dbReference type="InterPro" id="IPR052189">
    <property type="entry name" value="L-asp_N-monooxygenase_NS-form"/>
</dbReference>
<gene>
    <name evidence="3" type="ORF">JOF54_000039</name>
</gene>
<protein>
    <recommendedName>
        <fullName evidence="2">FAD-dependent urate hydroxylase HpyO/Asp monooxygenase CreE-like FAD/NAD(P)-binding domain-containing protein</fullName>
    </recommendedName>
</protein>
<proteinExistence type="predicted"/>
<dbReference type="PANTHER" id="PTHR40254">
    <property type="entry name" value="BLR0577 PROTEIN"/>
    <property type="match status" value="1"/>
</dbReference>
<evidence type="ECO:0000313" key="4">
    <source>
        <dbReference type="Proteomes" id="UP000758168"/>
    </source>
</evidence>
<dbReference type="Pfam" id="PF13454">
    <property type="entry name" value="NAD_binding_9"/>
    <property type="match status" value="1"/>
</dbReference>
<accession>A0ABS4Z246</accession>
<feature type="domain" description="FAD-dependent urate hydroxylase HpyO/Asp monooxygenase CreE-like FAD/NAD(P)-binding" evidence="2">
    <location>
        <begin position="15"/>
        <end position="190"/>
    </location>
</feature>
<comment type="caution">
    <text evidence="3">The sequence shown here is derived from an EMBL/GenBank/DDBJ whole genome shotgun (WGS) entry which is preliminary data.</text>
</comment>
<dbReference type="Proteomes" id="UP000758168">
    <property type="component" value="Unassembled WGS sequence"/>
</dbReference>
<name>A0ABS4Z246_9ACTN</name>
<evidence type="ECO:0000313" key="3">
    <source>
        <dbReference type="EMBL" id="MBP2415117.1"/>
    </source>
</evidence>
<dbReference type="EMBL" id="JAGIOB010000001">
    <property type="protein sequence ID" value="MBP2415117.1"/>
    <property type="molecule type" value="Genomic_DNA"/>
</dbReference>
<dbReference type="InterPro" id="IPR038732">
    <property type="entry name" value="HpyO/CreE_NAD-binding"/>
</dbReference>
<evidence type="ECO:0000259" key="2">
    <source>
        <dbReference type="Pfam" id="PF13454"/>
    </source>
</evidence>
<reference evidence="3 4" key="1">
    <citation type="submission" date="2021-03" db="EMBL/GenBank/DDBJ databases">
        <title>Sequencing the genomes of 1000 actinobacteria strains.</title>
        <authorList>
            <person name="Klenk H.-P."/>
        </authorList>
    </citation>
    <scope>NUCLEOTIDE SEQUENCE [LARGE SCALE GENOMIC DNA]</scope>
    <source>
        <strain evidence="3 4">DSM 12936</strain>
    </source>
</reference>
<feature type="region of interest" description="Disordered" evidence="1">
    <location>
        <begin position="637"/>
        <end position="659"/>
    </location>
</feature>
<dbReference type="PANTHER" id="PTHR40254:SF1">
    <property type="entry name" value="BLR0577 PROTEIN"/>
    <property type="match status" value="1"/>
</dbReference>
<dbReference type="RefSeq" id="WP_210051863.1">
    <property type="nucleotide sequence ID" value="NZ_BAAAMH010000016.1"/>
</dbReference>
<keyword evidence="4" id="KW-1185">Reference proteome</keyword>
<evidence type="ECO:0000256" key="1">
    <source>
        <dbReference type="SAM" id="MobiDB-lite"/>
    </source>
</evidence>